<dbReference type="PANTHER" id="PTHR42845">
    <property type="entry name" value="COENZYME F420-REDUCING HYDROGENASE, GAMMA SUBUNIT"/>
    <property type="match status" value="1"/>
</dbReference>
<evidence type="ECO:0000313" key="5">
    <source>
        <dbReference type="EMBL" id="BCR04154.1"/>
    </source>
</evidence>
<dbReference type="EMBL" id="AP024355">
    <property type="protein sequence ID" value="BCR04154.1"/>
    <property type="molecule type" value="Genomic_DNA"/>
</dbReference>
<evidence type="ECO:0000313" key="6">
    <source>
        <dbReference type="Proteomes" id="UP001319827"/>
    </source>
</evidence>
<evidence type="ECO:0000256" key="3">
    <source>
        <dbReference type="ARBA" id="ARBA00023002"/>
    </source>
</evidence>
<sequence length="249" mass="26758">MPPLRMLYSRFTSCSGCQLTLLNCEGELATLAEAVEVAGFSMATSRCDDGGPVEIALVEGSISRTAELEELLGLRRRARYLVAVGACALTGGVNVLGEGDREVLIGQVYGPGLEGESFPPQPVSRFVRVDLELAGCPPEPGDYLRLLGSLARGGLPELPTYPVCMECRLRENLCLLSESRQPCLGPITRAGCNARCPALGVICEGCRGPAEEPNWSELAGLLRELGIGPREVRLRMARFVGKDHEDSLR</sequence>
<comment type="subcellular location">
    <subcellularLocation>
        <location evidence="1">Periplasm</location>
    </subcellularLocation>
</comment>
<dbReference type="InterPro" id="IPR051349">
    <property type="entry name" value="Hydrogenase_assoc-protein"/>
</dbReference>
<evidence type="ECO:0000256" key="2">
    <source>
        <dbReference type="ARBA" id="ARBA00022764"/>
    </source>
</evidence>
<proteinExistence type="predicted"/>
<organism evidence="5 6">
    <name type="scientific">Desulfuromonas versatilis</name>
    <dbReference type="NCBI Taxonomy" id="2802975"/>
    <lineage>
        <taxon>Bacteria</taxon>
        <taxon>Pseudomonadati</taxon>
        <taxon>Thermodesulfobacteriota</taxon>
        <taxon>Desulfuromonadia</taxon>
        <taxon>Desulfuromonadales</taxon>
        <taxon>Desulfuromonadaceae</taxon>
        <taxon>Desulfuromonas</taxon>
    </lineage>
</organism>
<keyword evidence="6" id="KW-1185">Reference proteome</keyword>
<dbReference type="PANTHER" id="PTHR42845:SF3">
    <property type="entry name" value="CYTOSOLIC NIFE-HYDROGENASE, DELTA SUBUNIT"/>
    <property type="match status" value="1"/>
</dbReference>
<protein>
    <submittedName>
        <fullName evidence="5">Cytochrome-c3 hydrogenase delta chain</fullName>
    </submittedName>
</protein>
<keyword evidence="3" id="KW-0560">Oxidoreductase</keyword>
<evidence type="ECO:0000259" key="4">
    <source>
        <dbReference type="Pfam" id="PF01058"/>
    </source>
</evidence>
<dbReference type="InterPro" id="IPR006137">
    <property type="entry name" value="NADH_UbQ_OxRdtase-like_20kDa"/>
</dbReference>
<dbReference type="Proteomes" id="UP001319827">
    <property type="component" value="Chromosome"/>
</dbReference>
<reference evidence="5 6" key="2">
    <citation type="journal article" date="2021" name="Int. J. Syst. Evol. Microbiol.">
        <title>Isolation and Polyphasic Characterization of Desulfuromonas versatilis sp. Nov., an Electrogenic Bacteria Capable of Versatile Metabolism Isolated from a Graphene Oxide-Reducing Enrichment Culture.</title>
        <authorList>
            <person name="Xie L."/>
            <person name="Yoshida N."/>
            <person name="Ishii S."/>
            <person name="Meng L."/>
        </authorList>
    </citation>
    <scope>NUCLEOTIDE SEQUENCE [LARGE SCALE GENOMIC DNA]</scope>
    <source>
        <strain evidence="5 6">NIT-T3</strain>
    </source>
</reference>
<accession>A0ABM8HN77</accession>
<dbReference type="RefSeq" id="WP_221251572.1">
    <property type="nucleotide sequence ID" value="NZ_AP024355.1"/>
</dbReference>
<keyword evidence="2" id="KW-0574">Periplasm</keyword>
<feature type="domain" description="NADH:ubiquinone oxidoreductase-like 20kDa subunit" evidence="4">
    <location>
        <begin position="14"/>
        <end position="147"/>
    </location>
</feature>
<dbReference type="InterPro" id="IPR037024">
    <property type="entry name" value="NiFe_Hase_small_N_sf"/>
</dbReference>
<dbReference type="Gene3D" id="3.40.50.700">
    <property type="entry name" value="NADH:ubiquinone oxidoreductase-like, 20kDa subunit"/>
    <property type="match status" value="1"/>
</dbReference>
<dbReference type="SUPFAM" id="SSF56770">
    <property type="entry name" value="HydA/Nqo6-like"/>
    <property type="match status" value="1"/>
</dbReference>
<evidence type="ECO:0000256" key="1">
    <source>
        <dbReference type="ARBA" id="ARBA00004418"/>
    </source>
</evidence>
<dbReference type="Pfam" id="PF01058">
    <property type="entry name" value="Oxidored_q6"/>
    <property type="match status" value="1"/>
</dbReference>
<gene>
    <name evidence="5" type="ORF">DESUT3_12230</name>
</gene>
<reference evidence="5 6" key="1">
    <citation type="journal article" date="2016" name="C (Basel)">
        <title>Selective Growth of and Electricity Production by Marine Exoelectrogenic Bacteria in Self-Aggregated Hydrogel of Microbially Reduced Graphene Oxide.</title>
        <authorList>
            <person name="Yoshida N."/>
            <person name="Goto Y."/>
            <person name="Miyata Y."/>
        </authorList>
    </citation>
    <scope>NUCLEOTIDE SEQUENCE [LARGE SCALE GENOMIC DNA]</scope>
    <source>
        <strain evidence="5 6">NIT-T3</strain>
    </source>
</reference>
<name>A0ABM8HN77_9BACT</name>